<name>A0A8S5MIL1_9CAUD</name>
<dbReference type="EMBL" id="BK014913">
    <property type="protein sequence ID" value="DAD82168.1"/>
    <property type="molecule type" value="Genomic_DNA"/>
</dbReference>
<reference evidence="1" key="1">
    <citation type="journal article" date="2021" name="Proc. Natl. Acad. Sci. U.S.A.">
        <title>A Catalog of Tens of Thousands of Viruses from Human Metagenomes Reveals Hidden Associations with Chronic Diseases.</title>
        <authorList>
            <person name="Tisza M.J."/>
            <person name="Buck C.B."/>
        </authorList>
    </citation>
    <scope>NUCLEOTIDE SEQUENCE</scope>
    <source>
        <strain evidence="1">CtwQg18</strain>
    </source>
</reference>
<sequence length="37" mass="4475">MTNRNSASPAQFPMFSYFTDKQYHPRTGFYEVRWQNA</sequence>
<accession>A0A8S5MIL1</accession>
<dbReference type="EMBL" id="BK014913">
    <property type="protein sequence ID" value="DAD82217.1"/>
    <property type="molecule type" value="Genomic_DNA"/>
</dbReference>
<protein>
    <submittedName>
        <fullName evidence="1">Uncharacterized protein</fullName>
    </submittedName>
</protein>
<evidence type="ECO:0000313" key="1">
    <source>
        <dbReference type="EMBL" id="DAD82217.1"/>
    </source>
</evidence>
<organism evidence="1">
    <name type="scientific">Siphoviridae sp. ctwQg18</name>
    <dbReference type="NCBI Taxonomy" id="2826516"/>
    <lineage>
        <taxon>Viruses</taxon>
        <taxon>Duplodnaviria</taxon>
        <taxon>Heunggongvirae</taxon>
        <taxon>Uroviricota</taxon>
        <taxon>Caudoviricetes</taxon>
    </lineage>
</organism>
<proteinExistence type="predicted"/>